<feature type="signal peptide" evidence="1">
    <location>
        <begin position="1"/>
        <end position="20"/>
    </location>
</feature>
<feature type="chain" id="PRO_5019005420" evidence="1">
    <location>
        <begin position="21"/>
        <end position="65"/>
    </location>
</feature>
<evidence type="ECO:0000313" key="2">
    <source>
        <dbReference type="EMBL" id="RUL59580.1"/>
    </source>
</evidence>
<evidence type="ECO:0000313" key="3">
    <source>
        <dbReference type="Proteomes" id="UP000278983"/>
    </source>
</evidence>
<proteinExistence type="predicted"/>
<sequence>MKKNFIILFLIIVCVFSMQAQSFETTVANVLSQDETILTFDNDEGTNISGIFASGNVGFLSSKGH</sequence>
<gene>
    <name evidence="2" type="ORF">EHV08_07270</name>
</gene>
<reference evidence="2 3" key="1">
    <citation type="submission" date="2018-12" db="EMBL/GenBank/DDBJ databases">
        <title>Genome sequencing of Prevotella sp. KCOM 3155 (= JS262).</title>
        <authorList>
            <person name="Kook J.-K."/>
            <person name="Park S.-N."/>
            <person name="Lim Y.K."/>
        </authorList>
    </citation>
    <scope>NUCLEOTIDE SEQUENCE [LARGE SCALE GENOMIC DNA]</scope>
    <source>
        <strain evidence="2 3">KCOM 3155</strain>
    </source>
</reference>
<dbReference type="RefSeq" id="WP_126678690.1">
    <property type="nucleotide sequence ID" value="NZ_CAUTIM010000006.1"/>
</dbReference>
<protein>
    <submittedName>
        <fullName evidence="2">Uncharacterized protein</fullName>
    </submittedName>
</protein>
<name>A0A432LL94_9BACT</name>
<keyword evidence="1" id="KW-0732">Signal</keyword>
<dbReference type="Proteomes" id="UP000278983">
    <property type="component" value="Unassembled WGS sequence"/>
</dbReference>
<dbReference type="EMBL" id="RYYU01000001">
    <property type="protein sequence ID" value="RUL59580.1"/>
    <property type="molecule type" value="Genomic_DNA"/>
</dbReference>
<accession>A0A432LL94</accession>
<keyword evidence="3" id="KW-1185">Reference proteome</keyword>
<organism evidence="2 3">
    <name type="scientific">Prevotella koreensis</name>
    <dbReference type="NCBI Taxonomy" id="2490854"/>
    <lineage>
        <taxon>Bacteria</taxon>
        <taxon>Pseudomonadati</taxon>
        <taxon>Bacteroidota</taxon>
        <taxon>Bacteroidia</taxon>
        <taxon>Bacteroidales</taxon>
        <taxon>Prevotellaceae</taxon>
        <taxon>Prevotella</taxon>
    </lineage>
</organism>
<dbReference type="AlphaFoldDB" id="A0A432LL94"/>
<evidence type="ECO:0000256" key="1">
    <source>
        <dbReference type="SAM" id="SignalP"/>
    </source>
</evidence>
<comment type="caution">
    <text evidence="2">The sequence shown here is derived from an EMBL/GenBank/DDBJ whole genome shotgun (WGS) entry which is preliminary data.</text>
</comment>